<dbReference type="AlphaFoldDB" id="A0A915L8S5"/>
<proteinExistence type="predicted"/>
<dbReference type="WBParaSite" id="nRc.2.0.1.t47439-RA">
    <property type="protein sequence ID" value="nRc.2.0.1.t47439-RA"/>
    <property type="gene ID" value="nRc.2.0.1.g47439"/>
</dbReference>
<organism evidence="1 2">
    <name type="scientific">Romanomermis culicivorax</name>
    <name type="common">Nematode worm</name>
    <dbReference type="NCBI Taxonomy" id="13658"/>
    <lineage>
        <taxon>Eukaryota</taxon>
        <taxon>Metazoa</taxon>
        <taxon>Ecdysozoa</taxon>
        <taxon>Nematoda</taxon>
        <taxon>Enoplea</taxon>
        <taxon>Dorylaimia</taxon>
        <taxon>Mermithida</taxon>
        <taxon>Mermithoidea</taxon>
        <taxon>Mermithidae</taxon>
        <taxon>Romanomermis</taxon>
    </lineage>
</organism>
<evidence type="ECO:0000313" key="1">
    <source>
        <dbReference type="Proteomes" id="UP000887565"/>
    </source>
</evidence>
<keyword evidence="1" id="KW-1185">Reference proteome</keyword>
<evidence type="ECO:0000313" key="2">
    <source>
        <dbReference type="WBParaSite" id="nRc.2.0.1.t47439-RA"/>
    </source>
</evidence>
<sequence>MGKSVESCEELSTKCKVDKTLSKKCKVLKNYQKYSVAAPPNAPWIKAPPPNPQPNNFAGLFDARLNPWGDFERIPWVPVTSGLNGDNNHIFLNQQRIDQGYTNYLNYRRILYPDQNPDTRVASIFPTEAPNDPLAFGERLRNQQLGNFEDNH</sequence>
<reference evidence="2" key="1">
    <citation type="submission" date="2022-11" db="UniProtKB">
        <authorList>
            <consortium name="WormBaseParasite"/>
        </authorList>
    </citation>
    <scope>IDENTIFICATION</scope>
</reference>
<name>A0A915L8S5_ROMCU</name>
<accession>A0A915L8S5</accession>
<protein>
    <submittedName>
        <fullName evidence="2">Uncharacterized protein</fullName>
    </submittedName>
</protein>
<dbReference type="Proteomes" id="UP000887565">
    <property type="component" value="Unplaced"/>
</dbReference>